<evidence type="ECO:0000256" key="11">
    <source>
        <dbReference type="SAM" id="Coils"/>
    </source>
</evidence>
<dbReference type="OrthoDB" id="9806486at2"/>
<dbReference type="AlphaFoldDB" id="E8R6D3"/>
<protein>
    <recommendedName>
        <fullName evidence="9">DNA gyrase subunit A</fullName>
        <ecNumber evidence="9">5.6.2.2</ecNumber>
    </recommendedName>
</protein>
<comment type="miscellaneous">
    <text evidence="9">Few gyrases are as efficient as E.coli at forming negative supercoils. Not all organisms have 2 type II topoisomerases; in organisms with a single type II topoisomerase this enzyme also has to decatenate newly replicated chromosomes.</text>
</comment>
<dbReference type="Pfam" id="PF00521">
    <property type="entry name" value="DNA_topoisoIV"/>
    <property type="match status" value="1"/>
</dbReference>
<dbReference type="HAMAP" id="MF_01897">
    <property type="entry name" value="GyrA"/>
    <property type="match status" value="1"/>
</dbReference>
<dbReference type="GO" id="GO:0034335">
    <property type="term" value="F:DNA negative supercoiling activity"/>
    <property type="evidence" value="ECO:0007669"/>
    <property type="project" value="UniProtKB-ARBA"/>
</dbReference>
<evidence type="ECO:0000256" key="6">
    <source>
        <dbReference type="ARBA" id="ARBA00023029"/>
    </source>
</evidence>
<dbReference type="InterPro" id="IPR035516">
    <property type="entry name" value="Gyrase/topoIV_suA_C"/>
</dbReference>
<dbReference type="GO" id="GO:0006261">
    <property type="term" value="P:DNA-templated DNA replication"/>
    <property type="evidence" value="ECO:0007669"/>
    <property type="project" value="UniProtKB-UniRule"/>
</dbReference>
<comment type="subcellular location">
    <subcellularLocation>
        <location evidence="9">Cytoplasm</location>
    </subcellularLocation>
</comment>
<dbReference type="InterPro" id="IPR002205">
    <property type="entry name" value="Topo_IIA_dom_A"/>
</dbReference>
<dbReference type="SMART" id="SM00434">
    <property type="entry name" value="TOP4c"/>
    <property type="match status" value="1"/>
</dbReference>
<dbReference type="Gene3D" id="3.90.199.10">
    <property type="entry name" value="Topoisomerase II, domain 5"/>
    <property type="match status" value="1"/>
</dbReference>
<feature type="domain" description="Topo IIA-type catalytic" evidence="13">
    <location>
        <begin position="42"/>
        <end position="527"/>
    </location>
</feature>
<dbReference type="eggNOG" id="COG0188">
    <property type="taxonomic scope" value="Bacteria"/>
</dbReference>
<evidence type="ECO:0000256" key="7">
    <source>
        <dbReference type="ARBA" id="ARBA00023125"/>
    </source>
</evidence>
<dbReference type="InterPro" id="IPR013758">
    <property type="entry name" value="Topo_IIA_A/C_ab"/>
</dbReference>
<dbReference type="NCBIfam" id="TIGR01063">
    <property type="entry name" value="gyrA"/>
    <property type="match status" value="1"/>
</dbReference>
<gene>
    <name evidence="9" type="primary">gyrA</name>
    <name evidence="14" type="ordered locus">Isop_1248</name>
</gene>
<feature type="active site" description="O-(5'-phospho-DNA)-tyrosine intermediate" evidence="9 10">
    <location>
        <position position="130"/>
    </location>
</feature>
<dbReference type="SUPFAM" id="SSF101904">
    <property type="entry name" value="GyrA/ParC C-terminal domain-like"/>
    <property type="match status" value="1"/>
</dbReference>
<dbReference type="PANTHER" id="PTHR43493">
    <property type="entry name" value="DNA GYRASE/TOPOISOMERASE SUBUNIT A"/>
    <property type="match status" value="1"/>
</dbReference>
<dbReference type="GO" id="GO:0005737">
    <property type="term" value="C:cytoplasm"/>
    <property type="evidence" value="ECO:0007669"/>
    <property type="project" value="UniProtKB-SubCell"/>
</dbReference>
<dbReference type="CDD" id="cd00187">
    <property type="entry name" value="TOP4c"/>
    <property type="match status" value="1"/>
</dbReference>
<feature type="compositionally biased region" description="Acidic residues" evidence="12">
    <location>
        <begin position="903"/>
        <end position="914"/>
    </location>
</feature>
<comment type="similarity">
    <text evidence="2 9">Belongs to the type II topoisomerase GyrA/ParC subunit family.</text>
</comment>
<feature type="compositionally biased region" description="Pro residues" evidence="12">
    <location>
        <begin position="852"/>
        <end position="863"/>
    </location>
</feature>
<feature type="coiled-coil region" evidence="11">
    <location>
        <begin position="464"/>
        <end position="505"/>
    </location>
</feature>
<keyword evidence="15" id="KW-1185">Reference proteome</keyword>
<dbReference type="SUPFAM" id="SSF56719">
    <property type="entry name" value="Type II DNA topoisomerase"/>
    <property type="match status" value="1"/>
</dbReference>
<dbReference type="InterPro" id="IPR013760">
    <property type="entry name" value="Topo_IIA-like_dom_sf"/>
</dbReference>
<dbReference type="GO" id="GO:0009330">
    <property type="term" value="C:DNA topoisomerase type II (double strand cut, ATP-hydrolyzing) complex"/>
    <property type="evidence" value="ECO:0007669"/>
    <property type="project" value="TreeGrafter"/>
</dbReference>
<keyword evidence="4 9" id="KW-0547">Nucleotide-binding</keyword>
<dbReference type="Gene3D" id="3.30.1360.40">
    <property type="match status" value="1"/>
</dbReference>
<dbReference type="FunFam" id="2.120.10.90:FF:000004">
    <property type="entry name" value="DNA gyrase subunit A"/>
    <property type="match status" value="1"/>
</dbReference>
<dbReference type="GO" id="GO:0006265">
    <property type="term" value="P:DNA topological change"/>
    <property type="evidence" value="ECO:0007669"/>
    <property type="project" value="UniProtKB-UniRule"/>
</dbReference>
<accession>E8R6D3</accession>
<dbReference type="EC" id="5.6.2.2" evidence="9"/>
<dbReference type="InterPro" id="IPR013757">
    <property type="entry name" value="Topo_IIA_A_a_sf"/>
</dbReference>
<dbReference type="STRING" id="575540.Isop_1248"/>
<dbReference type="Proteomes" id="UP000008631">
    <property type="component" value="Chromosome"/>
</dbReference>
<evidence type="ECO:0000313" key="15">
    <source>
        <dbReference type="Proteomes" id="UP000008631"/>
    </source>
</evidence>
<sequence>MSIAVATPPPSEPREPLPLNIEEELKESYLTYAMSVIVSRALPDARDGLKPSQRRILAAMLDLGLTPGGSTSKCAGIVGETMKRYHPHGDNSIYPTLARMAQWWNMRHLLVTGQGNFGSIHGLPPAAMRYTEAKLSPVAAEMLDDIKLDTVDFQPSYDEKHQEPRVLPARFPNLLVNGSGGIAVGMATSIPPHNLGEVCDALIALIDNPAIDFEDLIEKLPGPDFPTGGVICGRMGIREAYLTGRGRIVLRAKHVVEETRDGRTQIVFTEIPYQLMKEPLLKKLGDLVNTDRIKGIADVVDESDRRQPVRIVVKLKRNEDPNVILNQLYQYSPLQDTFGVIMLALVDGRPKTLTLRELLKIYLDHRANVIRRRTAFLLRRDRARAHVVEGLLIALDMIDEIIHIIRSSPNPTEARTRLMGMAVGPDVMRRALNDPEAQATTGLTRNQADAILAMRLQQLTGLELDKLVAEYRELRAAIADAEDILAREVRVREIIKADLEELKRKYADPRRTVISDEELGSYDKEALIREEYMVVTITDGGYIKRLPPSTYRAQGRGGRGKTAAGTKEGDFLAHMFVALTHDYLLFFTDQGLIHWLKVYDVPIAPRTATGRAIVNLLELREGERITGVIPVRRFPDNEFLFMATRRGTVKKTPLSAYSRPQRGGIIALGLEEGDQLIAVARTQPGDHVILSTRNGMAIRFEESDVRPMGRPACGVRGIRLEGDDQVVGMVVANGPDDPASLLTVCSNGFGKRTRLSEYRAQHRGGKGLIDIKTTERNGPVVAIAKVTDADEVMLTTERGILIRTGLSETRDIGRNTQGVRLIRVDEGDRVVALAKLPESELSQDQPDVAEVEPPPDSNAPPLAPSDRLLANGILALDDLSGTDSASHEKEEEIPFDTGGDGLEPAEDDGVAADD</sequence>
<dbReference type="KEGG" id="ipa:Isop_1248"/>
<dbReference type="PROSITE" id="PS52040">
    <property type="entry name" value="TOPO_IIA"/>
    <property type="match status" value="1"/>
</dbReference>
<evidence type="ECO:0000259" key="13">
    <source>
        <dbReference type="PROSITE" id="PS52040"/>
    </source>
</evidence>
<evidence type="ECO:0000256" key="8">
    <source>
        <dbReference type="ARBA" id="ARBA00023235"/>
    </source>
</evidence>
<feature type="short sequence motif" description="GyrA-box" evidence="9">
    <location>
        <begin position="554"/>
        <end position="560"/>
    </location>
</feature>
<evidence type="ECO:0000256" key="12">
    <source>
        <dbReference type="SAM" id="MobiDB-lite"/>
    </source>
</evidence>
<keyword evidence="3 9" id="KW-0963">Cytoplasm</keyword>
<dbReference type="FunCoup" id="E8R6D3">
    <property type="interactions" value="362"/>
</dbReference>
<dbReference type="EMBL" id="CP002353">
    <property type="protein sequence ID" value="ADV61834.1"/>
    <property type="molecule type" value="Genomic_DNA"/>
</dbReference>
<dbReference type="Pfam" id="PF03989">
    <property type="entry name" value="DNA_gyraseA_C"/>
    <property type="match status" value="6"/>
</dbReference>
<dbReference type="NCBIfam" id="NF004043">
    <property type="entry name" value="PRK05560.1"/>
    <property type="match status" value="1"/>
</dbReference>
<feature type="region of interest" description="Disordered" evidence="12">
    <location>
        <begin position="836"/>
        <end position="914"/>
    </location>
</feature>
<dbReference type="RefSeq" id="WP_013564123.1">
    <property type="nucleotide sequence ID" value="NC_014962.1"/>
</dbReference>
<evidence type="ECO:0000256" key="4">
    <source>
        <dbReference type="ARBA" id="ARBA00022741"/>
    </source>
</evidence>
<evidence type="ECO:0000256" key="9">
    <source>
        <dbReference type="HAMAP-Rule" id="MF_01897"/>
    </source>
</evidence>
<proteinExistence type="inferred from homology"/>
<dbReference type="FunFam" id="3.30.1360.40:FF:000002">
    <property type="entry name" value="DNA gyrase subunit A"/>
    <property type="match status" value="1"/>
</dbReference>
<dbReference type="InterPro" id="IPR006691">
    <property type="entry name" value="GyrA/parC_rep"/>
</dbReference>
<comment type="function">
    <text evidence="9">A type II topoisomerase that negatively supercoils closed circular double-stranded (ds) DNA in an ATP-dependent manner to modulate DNA topology and maintain chromosomes in an underwound state. Negative supercoiling favors strand separation, and DNA replication, transcription, recombination and repair, all of which involve strand separation. Also able to catalyze the interconversion of other topological isomers of dsDNA rings, including catenanes and knotted rings. Type II topoisomerases break and join 2 DNA strands simultaneously in an ATP-dependent manner.</text>
</comment>
<name>E8R6D3_ISOPI</name>
<evidence type="ECO:0000256" key="2">
    <source>
        <dbReference type="ARBA" id="ARBA00008263"/>
    </source>
</evidence>
<reference evidence="14 15" key="1">
    <citation type="journal article" date="2011" name="Stand. Genomic Sci.">
        <title>Complete genome sequence of Isosphaera pallida type strain (IS1B).</title>
        <authorList>
            <consortium name="US DOE Joint Genome Institute (JGI-PGF)"/>
            <person name="Goker M."/>
            <person name="Cleland D."/>
            <person name="Saunders E."/>
            <person name="Lapidus A."/>
            <person name="Nolan M."/>
            <person name="Lucas S."/>
            <person name="Hammon N."/>
            <person name="Deshpande S."/>
            <person name="Cheng J.F."/>
            <person name="Tapia R."/>
            <person name="Han C."/>
            <person name="Goodwin L."/>
            <person name="Pitluck S."/>
            <person name="Liolios K."/>
            <person name="Pagani I."/>
            <person name="Ivanova N."/>
            <person name="Mavromatis K."/>
            <person name="Pati A."/>
            <person name="Chen A."/>
            <person name="Palaniappan K."/>
            <person name="Land M."/>
            <person name="Hauser L."/>
            <person name="Chang Y.J."/>
            <person name="Jeffries C.D."/>
            <person name="Detter J.C."/>
            <person name="Beck B."/>
            <person name="Woyke T."/>
            <person name="Bristow J."/>
            <person name="Eisen J.A."/>
            <person name="Markowitz V."/>
            <person name="Hugenholtz P."/>
            <person name="Kyrpides N.C."/>
            <person name="Klenk H.P."/>
        </authorList>
    </citation>
    <scope>NUCLEOTIDE SEQUENCE [LARGE SCALE GENOMIC DNA]</scope>
    <source>
        <strain evidence="15">ATCC 43644 / DSM 9630 / IS1B</strain>
    </source>
</reference>
<dbReference type="InterPro" id="IPR005743">
    <property type="entry name" value="GyrA"/>
</dbReference>
<evidence type="ECO:0000256" key="1">
    <source>
        <dbReference type="ARBA" id="ARBA00000185"/>
    </source>
</evidence>
<keyword evidence="5 9" id="KW-0067">ATP-binding</keyword>
<evidence type="ECO:0000313" key="14">
    <source>
        <dbReference type="EMBL" id="ADV61834.1"/>
    </source>
</evidence>
<dbReference type="InParanoid" id="E8R6D3"/>
<dbReference type="GO" id="GO:0005694">
    <property type="term" value="C:chromosome"/>
    <property type="evidence" value="ECO:0007669"/>
    <property type="project" value="InterPro"/>
</dbReference>
<keyword evidence="11" id="KW-0175">Coiled coil</keyword>
<organism evidence="14 15">
    <name type="scientific">Isosphaera pallida (strain ATCC 43644 / DSM 9630 / IS1B)</name>
    <dbReference type="NCBI Taxonomy" id="575540"/>
    <lineage>
        <taxon>Bacteria</taxon>
        <taxon>Pseudomonadati</taxon>
        <taxon>Planctomycetota</taxon>
        <taxon>Planctomycetia</taxon>
        <taxon>Isosphaerales</taxon>
        <taxon>Isosphaeraceae</taxon>
        <taxon>Isosphaera</taxon>
    </lineage>
</organism>
<comment type="catalytic activity">
    <reaction evidence="1 9 10">
        <text>ATP-dependent breakage, passage and rejoining of double-stranded DNA.</text>
        <dbReference type="EC" id="5.6.2.2"/>
    </reaction>
</comment>
<dbReference type="NCBIfam" id="NF004044">
    <property type="entry name" value="PRK05561.1"/>
    <property type="match status" value="1"/>
</dbReference>
<dbReference type="Gene3D" id="1.10.268.10">
    <property type="entry name" value="Topoisomerase, domain 3"/>
    <property type="match status" value="1"/>
</dbReference>
<dbReference type="InterPro" id="IPR050220">
    <property type="entry name" value="Type_II_DNA_Topoisomerases"/>
</dbReference>
<dbReference type="PANTHER" id="PTHR43493:SF5">
    <property type="entry name" value="DNA GYRASE SUBUNIT A, CHLOROPLASTIC_MITOCHONDRIAL"/>
    <property type="match status" value="1"/>
</dbReference>
<evidence type="ECO:0000256" key="3">
    <source>
        <dbReference type="ARBA" id="ARBA00022490"/>
    </source>
</evidence>
<evidence type="ECO:0000256" key="5">
    <source>
        <dbReference type="ARBA" id="ARBA00022840"/>
    </source>
</evidence>
<dbReference type="FunFam" id="1.10.268.10:FF:000001">
    <property type="entry name" value="DNA gyrase subunit A"/>
    <property type="match status" value="1"/>
</dbReference>
<dbReference type="HOGENOM" id="CLU_002977_6_1_0"/>
<dbReference type="Gene3D" id="2.120.10.90">
    <property type="entry name" value="DNA gyrase/topoisomerase IV, subunit A, C-terminal"/>
    <property type="match status" value="1"/>
</dbReference>
<evidence type="ECO:0000256" key="10">
    <source>
        <dbReference type="PROSITE-ProRule" id="PRU01384"/>
    </source>
</evidence>
<dbReference type="GO" id="GO:0003677">
    <property type="term" value="F:DNA binding"/>
    <property type="evidence" value="ECO:0007669"/>
    <property type="project" value="UniProtKB-UniRule"/>
</dbReference>
<keyword evidence="8 9" id="KW-0413">Isomerase</keyword>
<dbReference type="GO" id="GO:0005524">
    <property type="term" value="F:ATP binding"/>
    <property type="evidence" value="ECO:0007669"/>
    <property type="project" value="UniProtKB-UniRule"/>
</dbReference>
<keyword evidence="6 9" id="KW-0799">Topoisomerase</keyword>
<keyword evidence="7 9" id="KW-0238">DNA-binding</keyword>
<comment type="subunit">
    <text evidence="9">Heterotetramer, composed of two GyrA and two GyrB chains. In the heterotetramer, GyrA contains the active site tyrosine that forms a transient covalent intermediate with DNA, while GyrB binds cofactors and catalyzes ATP hydrolysis.</text>
</comment>